<dbReference type="EMBL" id="JAVXUP010000677">
    <property type="protein sequence ID" value="KAK3023123.1"/>
    <property type="molecule type" value="Genomic_DNA"/>
</dbReference>
<name>A0AA88WBQ2_9ASTE</name>
<keyword evidence="3" id="KW-1185">Reference proteome</keyword>
<reference evidence="2" key="1">
    <citation type="submission" date="2022-12" db="EMBL/GenBank/DDBJ databases">
        <title>Draft genome assemblies for two species of Escallonia (Escalloniales).</title>
        <authorList>
            <person name="Chanderbali A."/>
            <person name="Dervinis C."/>
            <person name="Anghel I."/>
            <person name="Soltis D."/>
            <person name="Soltis P."/>
            <person name="Zapata F."/>
        </authorList>
    </citation>
    <scope>NUCLEOTIDE SEQUENCE</scope>
    <source>
        <strain evidence="2">UCBG64.0493</strain>
        <tissue evidence="2">Leaf</tissue>
    </source>
</reference>
<feature type="transmembrane region" description="Helical" evidence="1">
    <location>
        <begin position="39"/>
        <end position="63"/>
    </location>
</feature>
<evidence type="ECO:0000313" key="3">
    <source>
        <dbReference type="Proteomes" id="UP001188597"/>
    </source>
</evidence>
<evidence type="ECO:0000256" key="1">
    <source>
        <dbReference type="SAM" id="Phobius"/>
    </source>
</evidence>
<accession>A0AA88WBQ2</accession>
<sequence>MLMRGGITVVTLGAVTVSTVALAVTGTEIVVAGATVLTVDATIVVVRVAVVATGLLATLLLWAHGGARRHVPQVVLQEITKLNSLDVELYKHAQDIFARQHSRMMQKLVGPVSAHLLPGLEIYLTS</sequence>
<keyword evidence="1" id="KW-0812">Transmembrane</keyword>
<gene>
    <name evidence="2" type="ORF">RJ639_042712</name>
</gene>
<dbReference type="Proteomes" id="UP001188597">
    <property type="component" value="Unassembled WGS sequence"/>
</dbReference>
<evidence type="ECO:0000313" key="2">
    <source>
        <dbReference type="EMBL" id="KAK3023123.1"/>
    </source>
</evidence>
<proteinExistence type="predicted"/>
<keyword evidence="1" id="KW-0472">Membrane</keyword>
<comment type="caution">
    <text evidence="2">The sequence shown here is derived from an EMBL/GenBank/DDBJ whole genome shotgun (WGS) entry which is preliminary data.</text>
</comment>
<keyword evidence="1" id="KW-1133">Transmembrane helix</keyword>
<organism evidence="2 3">
    <name type="scientific">Escallonia herrerae</name>
    <dbReference type="NCBI Taxonomy" id="1293975"/>
    <lineage>
        <taxon>Eukaryota</taxon>
        <taxon>Viridiplantae</taxon>
        <taxon>Streptophyta</taxon>
        <taxon>Embryophyta</taxon>
        <taxon>Tracheophyta</taxon>
        <taxon>Spermatophyta</taxon>
        <taxon>Magnoliopsida</taxon>
        <taxon>eudicotyledons</taxon>
        <taxon>Gunneridae</taxon>
        <taxon>Pentapetalae</taxon>
        <taxon>asterids</taxon>
        <taxon>campanulids</taxon>
        <taxon>Escalloniales</taxon>
        <taxon>Escalloniaceae</taxon>
        <taxon>Escallonia</taxon>
    </lineage>
</organism>
<protein>
    <submittedName>
        <fullName evidence="2">Uncharacterized protein</fullName>
    </submittedName>
</protein>
<dbReference type="AlphaFoldDB" id="A0AA88WBQ2"/>